<evidence type="ECO:0000256" key="1">
    <source>
        <dbReference type="ARBA" id="ARBA00005567"/>
    </source>
</evidence>
<keyword evidence="5" id="KW-1185">Reference proteome</keyword>
<dbReference type="PANTHER" id="PTHR23310:SF62">
    <property type="entry name" value="ACYL-COA BINDING PROTEIN 1, ISOFORM A"/>
    <property type="match status" value="1"/>
</dbReference>
<dbReference type="PANTHER" id="PTHR23310">
    <property type="entry name" value="ACYL-COA-BINDING PROTEIN, ACBP"/>
    <property type="match status" value="1"/>
</dbReference>
<organism evidence="4 5">
    <name type="scientific">Ephemerocybe angulata</name>
    <dbReference type="NCBI Taxonomy" id="980116"/>
    <lineage>
        <taxon>Eukaryota</taxon>
        <taxon>Fungi</taxon>
        <taxon>Dikarya</taxon>
        <taxon>Basidiomycota</taxon>
        <taxon>Agaricomycotina</taxon>
        <taxon>Agaricomycetes</taxon>
        <taxon>Agaricomycetidae</taxon>
        <taxon>Agaricales</taxon>
        <taxon>Agaricineae</taxon>
        <taxon>Psathyrellaceae</taxon>
        <taxon>Ephemerocybe</taxon>
    </lineage>
</organism>
<dbReference type="FunFam" id="1.20.80.10:FF:000010">
    <property type="entry name" value="Acyl-CoA-binding domain-containing protein 5"/>
    <property type="match status" value="1"/>
</dbReference>
<dbReference type="InterPro" id="IPR014352">
    <property type="entry name" value="FERM/acyl-CoA-bd_prot_sf"/>
</dbReference>
<gene>
    <name evidence="4" type="ORF">D9611_001427</name>
</gene>
<dbReference type="PROSITE" id="PS51228">
    <property type="entry name" value="ACB_2"/>
    <property type="match status" value="1"/>
</dbReference>
<evidence type="ECO:0000313" key="5">
    <source>
        <dbReference type="Proteomes" id="UP000541558"/>
    </source>
</evidence>
<dbReference type="GO" id="GO:0000062">
    <property type="term" value="F:fatty-acyl-CoA binding"/>
    <property type="evidence" value="ECO:0007669"/>
    <property type="project" value="InterPro"/>
</dbReference>
<dbReference type="OrthoDB" id="346910at2759"/>
<evidence type="ECO:0000256" key="2">
    <source>
        <dbReference type="ARBA" id="ARBA00023121"/>
    </source>
</evidence>
<feature type="domain" description="ACB" evidence="3">
    <location>
        <begin position="2"/>
        <end position="91"/>
    </location>
</feature>
<comment type="similarity">
    <text evidence="1">Belongs to the ACBP family.</text>
</comment>
<dbReference type="Gene3D" id="1.20.80.10">
    <property type="match status" value="1"/>
</dbReference>
<evidence type="ECO:0000259" key="3">
    <source>
        <dbReference type="PROSITE" id="PS51228"/>
    </source>
</evidence>
<dbReference type="EMBL" id="JAACJK010000001">
    <property type="protein sequence ID" value="KAF5342173.1"/>
    <property type="molecule type" value="Genomic_DNA"/>
</dbReference>
<dbReference type="InterPro" id="IPR035984">
    <property type="entry name" value="Acyl-CoA-binding_sf"/>
</dbReference>
<comment type="caution">
    <text evidence="4">The sequence shown here is derived from an EMBL/GenBank/DDBJ whole genome shotgun (WGS) entry which is preliminary data.</text>
</comment>
<dbReference type="AlphaFoldDB" id="A0A8H5CJW7"/>
<dbReference type="InterPro" id="IPR000582">
    <property type="entry name" value="Acyl-CoA-binding_protein"/>
</dbReference>
<dbReference type="GO" id="GO:0006631">
    <property type="term" value="P:fatty acid metabolic process"/>
    <property type="evidence" value="ECO:0007669"/>
    <property type="project" value="TreeGrafter"/>
</dbReference>
<sequence>MSEAQFKKAAEIIQALPKDGPVKPTQDDQLYFYSYFKQATVGDVNTSRPGMLDFVGKAKWDAWKKVEGTSKEDAQKLYVEKFLEILEKSDDESSKKHIADIKAAV</sequence>
<name>A0A8H5CJW7_9AGAR</name>
<dbReference type="PRINTS" id="PR00689">
    <property type="entry name" value="ACOABINDINGP"/>
</dbReference>
<dbReference type="Proteomes" id="UP000541558">
    <property type="component" value="Unassembled WGS sequence"/>
</dbReference>
<proteinExistence type="inferred from homology"/>
<dbReference type="Pfam" id="PF00887">
    <property type="entry name" value="ACBP"/>
    <property type="match status" value="1"/>
</dbReference>
<keyword evidence="2" id="KW-0446">Lipid-binding</keyword>
<dbReference type="SUPFAM" id="SSF47027">
    <property type="entry name" value="Acyl-CoA binding protein"/>
    <property type="match status" value="1"/>
</dbReference>
<accession>A0A8H5CJW7</accession>
<evidence type="ECO:0000313" key="4">
    <source>
        <dbReference type="EMBL" id="KAF5342173.1"/>
    </source>
</evidence>
<protein>
    <recommendedName>
        <fullName evidence="3">ACB domain-containing protein</fullName>
    </recommendedName>
</protein>
<reference evidence="4 5" key="1">
    <citation type="journal article" date="2020" name="ISME J.">
        <title>Uncovering the hidden diversity of litter-decomposition mechanisms in mushroom-forming fungi.</title>
        <authorList>
            <person name="Floudas D."/>
            <person name="Bentzer J."/>
            <person name="Ahren D."/>
            <person name="Johansson T."/>
            <person name="Persson P."/>
            <person name="Tunlid A."/>
        </authorList>
    </citation>
    <scope>NUCLEOTIDE SEQUENCE [LARGE SCALE GENOMIC DNA]</scope>
    <source>
        <strain evidence="4 5">CBS 175.51</strain>
    </source>
</reference>